<dbReference type="EMBL" id="JAFNAA010000009">
    <property type="protein sequence ID" value="MBO1108487.1"/>
    <property type="molecule type" value="Genomic_DNA"/>
</dbReference>
<dbReference type="GeneID" id="69704637"/>
<comment type="caution">
    <text evidence="1">The sequence shown here is derived from an EMBL/GenBank/DDBJ whole genome shotgun (WGS) entry which is preliminary data.</text>
</comment>
<organism evidence="1 2">
    <name type="scientific">Plesiomonas shigelloides</name>
    <name type="common">Aeromonas shigelloides</name>
    <dbReference type="NCBI Taxonomy" id="703"/>
    <lineage>
        <taxon>Bacteria</taxon>
        <taxon>Pseudomonadati</taxon>
        <taxon>Pseudomonadota</taxon>
        <taxon>Gammaproteobacteria</taxon>
        <taxon>Enterobacterales</taxon>
        <taxon>Enterobacteriaceae</taxon>
        <taxon>Plesiomonas</taxon>
    </lineage>
</organism>
<reference evidence="1" key="1">
    <citation type="submission" date="2021-03" db="EMBL/GenBank/DDBJ databases">
        <title>Plesiomonas shigelloides zfcc0051, isolated from zebrafish feces.</title>
        <authorList>
            <person name="Vanderhoek Z."/>
            <person name="Gaulke C."/>
        </authorList>
    </citation>
    <scope>NUCLEOTIDE SEQUENCE</scope>
    <source>
        <strain evidence="1">Zfcc0051</strain>
    </source>
</reference>
<dbReference type="PANTHER" id="PTHR43031:SF18">
    <property type="entry name" value="RHODANESE-RELATED SULFURTRANSFERASES"/>
    <property type="match status" value="1"/>
</dbReference>
<gene>
    <name evidence="1" type="ORF">J2R62_09660</name>
</gene>
<dbReference type="RefSeq" id="WP_010864894.1">
    <property type="nucleotide sequence ID" value="NZ_CP027852.1"/>
</dbReference>
<evidence type="ECO:0000313" key="1">
    <source>
        <dbReference type="EMBL" id="MBO1108487.1"/>
    </source>
</evidence>
<accession>A0A1A9B169</accession>
<protein>
    <submittedName>
        <fullName evidence="1">Rhodanese-like domain-containing protein</fullName>
    </submittedName>
</protein>
<dbReference type="AlphaFoldDB" id="A0A1A9B169"/>
<dbReference type="InterPro" id="IPR001763">
    <property type="entry name" value="Rhodanese-like_dom"/>
</dbReference>
<evidence type="ECO:0000313" key="2">
    <source>
        <dbReference type="Proteomes" id="UP000664658"/>
    </source>
</evidence>
<dbReference type="PROSITE" id="PS50206">
    <property type="entry name" value="RHODANESE_3"/>
    <property type="match status" value="1"/>
</dbReference>
<dbReference type="Pfam" id="PF00581">
    <property type="entry name" value="Rhodanese"/>
    <property type="match status" value="1"/>
</dbReference>
<dbReference type="PANTHER" id="PTHR43031">
    <property type="entry name" value="FAD-DEPENDENT OXIDOREDUCTASE"/>
    <property type="match status" value="1"/>
</dbReference>
<sequence>MQQQVMLFIQSHTILSMAWIALFVAVIVMTFKSRFSAVKSIDNGEATRLINQANGVLVDIRSPDEFRKGHIVDSLNLLPSAIKANNLGELEKHKTQPVVVVCATGMTARTVAEDLSKQGFAQVHVLREGIAGWSGAHLPLVQGK</sequence>
<dbReference type="SUPFAM" id="SSF52821">
    <property type="entry name" value="Rhodanese/Cell cycle control phosphatase"/>
    <property type="match status" value="1"/>
</dbReference>
<dbReference type="SMART" id="SM00450">
    <property type="entry name" value="RHOD"/>
    <property type="match status" value="1"/>
</dbReference>
<name>A0A1A9B169_PLESH</name>
<dbReference type="InterPro" id="IPR050229">
    <property type="entry name" value="GlpE_sulfurtransferase"/>
</dbReference>
<dbReference type="CDD" id="cd00158">
    <property type="entry name" value="RHOD"/>
    <property type="match status" value="1"/>
</dbReference>
<dbReference type="Gene3D" id="3.40.250.10">
    <property type="entry name" value="Rhodanese-like domain"/>
    <property type="match status" value="1"/>
</dbReference>
<dbReference type="InterPro" id="IPR036873">
    <property type="entry name" value="Rhodanese-like_dom_sf"/>
</dbReference>
<proteinExistence type="predicted"/>
<dbReference type="KEGG" id="pshi:SAMEA2665130_2876"/>
<dbReference type="Proteomes" id="UP000664658">
    <property type="component" value="Unassembled WGS sequence"/>
</dbReference>